<gene>
    <name evidence="2" type="ORF">Pyn_24161</name>
</gene>
<dbReference type="OrthoDB" id="1194040at2759"/>
<comment type="caution">
    <text evidence="2">The sequence shown here is derived from an EMBL/GenBank/DDBJ whole genome shotgun (WGS) entry which is preliminary data.</text>
</comment>
<dbReference type="InterPro" id="IPR004158">
    <property type="entry name" value="DUF247_pln"/>
</dbReference>
<reference evidence="2 3" key="1">
    <citation type="submission" date="2018-02" db="EMBL/GenBank/DDBJ databases">
        <title>Draft genome of wild Prunus yedoensis var. nudiflora.</title>
        <authorList>
            <person name="Baek S."/>
            <person name="Kim J.-H."/>
            <person name="Choi K."/>
            <person name="Kim G.-B."/>
            <person name="Cho A."/>
            <person name="Jang H."/>
            <person name="Shin C.-H."/>
            <person name="Yu H.-J."/>
            <person name="Mun J.-H."/>
        </authorList>
    </citation>
    <scope>NUCLEOTIDE SEQUENCE [LARGE SCALE GENOMIC DNA]</scope>
    <source>
        <strain evidence="3">cv. Jeju island</strain>
        <tissue evidence="2">Leaf</tissue>
    </source>
</reference>
<sequence length="119" mass="14116">MPPRRLHKITSYAVLMDNLIDTSKDVDLLREKKILANWLSPEDASQFFNELYNDTTVTGFCYRDLCNDVNEYYNTDWNKWREKLRRDYFSTPWAVISFIAAFILLVLTLVQTAYTIIHP</sequence>
<proteinExistence type="predicted"/>
<dbReference type="Proteomes" id="UP000250321">
    <property type="component" value="Unassembled WGS sequence"/>
</dbReference>
<keyword evidence="3" id="KW-1185">Reference proteome</keyword>
<organism evidence="2 3">
    <name type="scientific">Prunus yedoensis var. nudiflora</name>
    <dbReference type="NCBI Taxonomy" id="2094558"/>
    <lineage>
        <taxon>Eukaryota</taxon>
        <taxon>Viridiplantae</taxon>
        <taxon>Streptophyta</taxon>
        <taxon>Embryophyta</taxon>
        <taxon>Tracheophyta</taxon>
        <taxon>Spermatophyta</taxon>
        <taxon>Magnoliopsida</taxon>
        <taxon>eudicotyledons</taxon>
        <taxon>Gunneridae</taxon>
        <taxon>Pentapetalae</taxon>
        <taxon>rosids</taxon>
        <taxon>fabids</taxon>
        <taxon>Rosales</taxon>
        <taxon>Rosaceae</taxon>
        <taxon>Amygdaloideae</taxon>
        <taxon>Amygdaleae</taxon>
        <taxon>Prunus</taxon>
    </lineage>
</organism>
<feature type="transmembrane region" description="Helical" evidence="1">
    <location>
        <begin position="93"/>
        <end position="117"/>
    </location>
</feature>
<keyword evidence="1" id="KW-0812">Transmembrane</keyword>
<accession>A0A314URG7</accession>
<dbReference type="STRING" id="2094558.A0A314URG7"/>
<dbReference type="PANTHER" id="PTHR31170">
    <property type="entry name" value="BNAC04G53230D PROTEIN"/>
    <property type="match status" value="1"/>
</dbReference>
<evidence type="ECO:0000313" key="3">
    <source>
        <dbReference type="Proteomes" id="UP000250321"/>
    </source>
</evidence>
<keyword evidence="1" id="KW-1133">Transmembrane helix</keyword>
<evidence type="ECO:0000256" key="1">
    <source>
        <dbReference type="SAM" id="Phobius"/>
    </source>
</evidence>
<name>A0A314URG7_PRUYE</name>
<keyword evidence="1" id="KW-0472">Membrane</keyword>
<dbReference type="AlphaFoldDB" id="A0A314URG7"/>
<evidence type="ECO:0000313" key="2">
    <source>
        <dbReference type="EMBL" id="PQM40103.1"/>
    </source>
</evidence>
<dbReference type="EMBL" id="PJQY01003108">
    <property type="protein sequence ID" value="PQM40103.1"/>
    <property type="molecule type" value="Genomic_DNA"/>
</dbReference>
<protein>
    <submittedName>
        <fullName evidence="2">UPF0481 protein</fullName>
    </submittedName>
</protein>
<dbReference type="Pfam" id="PF03140">
    <property type="entry name" value="DUF247"/>
    <property type="match status" value="1"/>
</dbReference>
<dbReference type="PANTHER" id="PTHR31170:SF17">
    <property type="match status" value="1"/>
</dbReference>